<feature type="transmembrane region" description="Helical" evidence="1">
    <location>
        <begin position="43"/>
        <end position="60"/>
    </location>
</feature>
<evidence type="ECO:0000313" key="2">
    <source>
        <dbReference type="EMBL" id="MDF2260112.1"/>
    </source>
</evidence>
<gene>
    <name evidence="2" type="ORF">P2L57_31650</name>
</gene>
<keyword evidence="1" id="KW-0812">Transmembrane</keyword>
<proteinExistence type="predicted"/>
<comment type="caution">
    <text evidence="2">The sequence shown here is derived from an EMBL/GenBank/DDBJ whole genome shotgun (WGS) entry which is preliminary data.</text>
</comment>
<evidence type="ECO:0000256" key="1">
    <source>
        <dbReference type="SAM" id="Phobius"/>
    </source>
</evidence>
<keyword evidence="3" id="KW-1185">Reference proteome</keyword>
<keyword evidence="1" id="KW-1133">Transmembrane helix</keyword>
<protein>
    <submittedName>
        <fullName evidence="2">Uncharacterized protein</fullName>
    </submittedName>
</protein>
<evidence type="ECO:0000313" key="3">
    <source>
        <dbReference type="Proteomes" id="UP001220022"/>
    </source>
</evidence>
<accession>A0ABT5Z8F6</accession>
<sequence length="95" mass="10138">MGAGLDDPLGRTLAVAAGVVVPAGFGLSTRLDKVNLGAFLKKTGIWAALVTVVLVVDVRHRADRLKARMRWPETHAVERGRVSAPFGDQDSYLVG</sequence>
<reference evidence="2 3" key="1">
    <citation type="submission" date="2023-03" db="EMBL/GenBank/DDBJ databases">
        <title>Draft genome sequence of type strain Streptomyces ferralitis JCM 14344.</title>
        <authorList>
            <person name="Klaysubun C."/>
            <person name="Duangmal K."/>
        </authorList>
    </citation>
    <scope>NUCLEOTIDE SEQUENCE [LARGE SCALE GENOMIC DNA]</scope>
    <source>
        <strain evidence="2 3">JCM 14344</strain>
    </source>
</reference>
<dbReference type="RefSeq" id="WP_275820395.1">
    <property type="nucleotide sequence ID" value="NZ_BAAANM010000032.1"/>
</dbReference>
<organism evidence="2 3">
    <name type="scientific">Streptantibioticus ferralitis</name>
    <dbReference type="NCBI Taxonomy" id="236510"/>
    <lineage>
        <taxon>Bacteria</taxon>
        <taxon>Bacillati</taxon>
        <taxon>Actinomycetota</taxon>
        <taxon>Actinomycetes</taxon>
        <taxon>Kitasatosporales</taxon>
        <taxon>Streptomycetaceae</taxon>
        <taxon>Streptantibioticus</taxon>
    </lineage>
</organism>
<dbReference type="Proteomes" id="UP001220022">
    <property type="component" value="Unassembled WGS sequence"/>
</dbReference>
<keyword evidence="1" id="KW-0472">Membrane</keyword>
<name>A0ABT5Z8F6_9ACTN</name>
<dbReference type="EMBL" id="JARHTQ010000030">
    <property type="protein sequence ID" value="MDF2260112.1"/>
    <property type="molecule type" value="Genomic_DNA"/>
</dbReference>